<dbReference type="Pfam" id="PF00149">
    <property type="entry name" value="Metallophos"/>
    <property type="match status" value="1"/>
</dbReference>
<dbReference type="PANTHER" id="PTHR16509">
    <property type="match status" value="1"/>
</dbReference>
<dbReference type="SUPFAM" id="SSF56300">
    <property type="entry name" value="Metallo-dependent phosphatases"/>
    <property type="match status" value="1"/>
</dbReference>
<dbReference type="OrthoDB" id="182680at2"/>
<dbReference type="STRING" id="1307763.L21SP4_00872"/>
<dbReference type="EMBL" id="CP010904">
    <property type="protein sequence ID" value="AKJ64135.1"/>
    <property type="molecule type" value="Genomic_DNA"/>
</dbReference>
<sequence>MNRRAHIRRRAFMAGAAITAGSGAVGMTSKRKPEPVRFGLITDVHYAARPPRGDRYYRLAAVKLRRAIARLRDEAPDFVVGIGDLKDQDDPPRREASLRYARTAAGLLKGAGVPVHAVLGNHDVDSLSKAEFIAAVHGPDAGPAPHYSFDRGGVHFVVLDANYRADGVGYDRGNFDWRDTHIPGEQVDWLQRDLAGSGGPAVVFCHQRLDGTGPFHVNNAAEVRSVLEEHGRVAAVFHGHDHGGATGRLGGIGYYTLPAMVDGPDLETDTAFAMAEVFADGRCRVRGFARAPDGSAPA</sequence>
<keyword evidence="3" id="KW-1185">Reference proteome</keyword>
<feature type="domain" description="Calcineurin-like phosphoesterase" evidence="1">
    <location>
        <begin position="37"/>
        <end position="243"/>
    </location>
</feature>
<gene>
    <name evidence="2" type="ORF">L21SP4_00872</name>
</gene>
<accession>A0A0G3EH48</accession>
<proteinExistence type="predicted"/>
<evidence type="ECO:0000313" key="3">
    <source>
        <dbReference type="Proteomes" id="UP000035268"/>
    </source>
</evidence>
<name>A0A0G3EH48_9BACT</name>
<dbReference type="GO" id="GO:0016787">
    <property type="term" value="F:hydrolase activity"/>
    <property type="evidence" value="ECO:0007669"/>
    <property type="project" value="InterPro"/>
</dbReference>
<evidence type="ECO:0000313" key="2">
    <source>
        <dbReference type="EMBL" id="AKJ64135.1"/>
    </source>
</evidence>
<dbReference type="Gene3D" id="3.60.21.10">
    <property type="match status" value="2"/>
</dbReference>
<dbReference type="InterPro" id="IPR029052">
    <property type="entry name" value="Metallo-depent_PP-like"/>
</dbReference>
<dbReference type="RefSeq" id="WP_074041382.1">
    <property type="nucleotide sequence ID" value="NZ_CP010904.1"/>
</dbReference>
<dbReference type="KEGG" id="vbl:L21SP4_00872"/>
<evidence type="ECO:0000259" key="1">
    <source>
        <dbReference type="Pfam" id="PF00149"/>
    </source>
</evidence>
<dbReference type="InterPro" id="IPR004843">
    <property type="entry name" value="Calcineurin-like_PHP"/>
</dbReference>
<protein>
    <submittedName>
        <fullName evidence="2">Calcineurin-like phosphoesterase</fullName>
    </submittedName>
</protein>
<reference evidence="3" key="1">
    <citation type="submission" date="2015-02" db="EMBL/GenBank/DDBJ databases">
        <title>Description and complete genome sequence of the first cultured representative of the subdivision 5 of the Verrucomicrobia phylum.</title>
        <authorList>
            <person name="Spring S."/>
            <person name="Bunk B."/>
            <person name="Sproer C."/>
            <person name="Klenk H.-P."/>
        </authorList>
    </citation>
    <scope>NUCLEOTIDE SEQUENCE [LARGE SCALE GENOMIC DNA]</scope>
    <source>
        <strain evidence="3">L21-Fru-AB</strain>
    </source>
</reference>
<reference evidence="2 3" key="2">
    <citation type="journal article" date="2016" name="ISME J.">
        <title>Characterization of the first cultured representative of Verrucomicrobia subdivision 5 indicates the proposal of a novel phylum.</title>
        <authorList>
            <person name="Spring S."/>
            <person name="Bunk B."/>
            <person name="Sproer C."/>
            <person name="Schumann P."/>
            <person name="Rohde M."/>
            <person name="Tindall B.J."/>
            <person name="Klenk H.P."/>
        </authorList>
    </citation>
    <scope>NUCLEOTIDE SEQUENCE [LARGE SCALE GENOMIC DNA]</scope>
    <source>
        <strain evidence="2 3">L21-Fru-AB</strain>
    </source>
</reference>
<organism evidence="2 3">
    <name type="scientific">Kiritimatiella glycovorans</name>
    <dbReference type="NCBI Taxonomy" id="1307763"/>
    <lineage>
        <taxon>Bacteria</taxon>
        <taxon>Pseudomonadati</taxon>
        <taxon>Kiritimatiellota</taxon>
        <taxon>Kiritimatiellia</taxon>
        <taxon>Kiritimatiellales</taxon>
        <taxon>Kiritimatiellaceae</taxon>
        <taxon>Kiritimatiella</taxon>
    </lineage>
</organism>
<dbReference type="PANTHER" id="PTHR16509:SF1">
    <property type="entry name" value="MANGANESE-DEPENDENT ADP-RIBOSE_CDP-ALCOHOL DIPHOSPHATASE"/>
    <property type="match status" value="1"/>
</dbReference>
<dbReference type="AlphaFoldDB" id="A0A0G3EH48"/>
<dbReference type="Proteomes" id="UP000035268">
    <property type="component" value="Chromosome"/>
</dbReference>